<keyword evidence="1" id="KW-0378">Hydrolase</keyword>
<dbReference type="STRING" id="29349.CLOTH_08810"/>
<dbReference type="RefSeq" id="WP_079411572.1">
    <property type="nucleotide sequence ID" value="NZ_MZGW01000002.1"/>
</dbReference>
<dbReference type="InterPro" id="IPR029070">
    <property type="entry name" value="Chitinase_insertion_sf"/>
</dbReference>
<dbReference type="PROSITE" id="PS51910">
    <property type="entry name" value="GH18_2"/>
    <property type="match status" value="1"/>
</dbReference>
<organism evidence="5 6">
    <name type="scientific">Alkalithermobacter paradoxus</name>
    <dbReference type="NCBI Taxonomy" id="29349"/>
    <lineage>
        <taxon>Bacteria</taxon>
        <taxon>Bacillati</taxon>
        <taxon>Bacillota</taxon>
        <taxon>Clostridia</taxon>
        <taxon>Peptostreptococcales</taxon>
        <taxon>Tepidibacteraceae</taxon>
        <taxon>Alkalithermobacter</taxon>
    </lineage>
</organism>
<dbReference type="GO" id="GO:0008061">
    <property type="term" value="F:chitin binding"/>
    <property type="evidence" value="ECO:0007669"/>
    <property type="project" value="InterPro"/>
</dbReference>
<gene>
    <name evidence="5" type="primary">yaaH_2</name>
    <name evidence="5" type="ORF">CLOTH_08810</name>
</gene>
<dbReference type="InterPro" id="IPR017853">
    <property type="entry name" value="GH"/>
</dbReference>
<dbReference type="GO" id="GO:0016798">
    <property type="term" value="F:hydrolase activity, acting on glycosyl bonds"/>
    <property type="evidence" value="ECO:0007669"/>
    <property type="project" value="UniProtKB-KW"/>
</dbReference>
<dbReference type="InterPro" id="IPR036779">
    <property type="entry name" value="LysM_dom_sf"/>
</dbReference>
<dbReference type="InterPro" id="IPR018392">
    <property type="entry name" value="LysM"/>
</dbReference>
<keyword evidence="2" id="KW-0326">Glycosidase</keyword>
<dbReference type="CDD" id="cd00118">
    <property type="entry name" value="LysM"/>
    <property type="match status" value="2"/>
</dbReference>
<dbReference type="Pfam" id="PF00704">
    <property type="entry name" value="Glyco_hydro_18"/>
    <property type="match status" value="1"/>
</dbReference>
<name>A0A1V4I941_9FIRM</name>
<dbReference type="Gene3D" id="3.20.20.80">
    <property type="entry name" value="Glycosidases"/>
    <property type="match status" value="1"/>
</dbReference>
<dbReference type="InterPro" id="IPR001223">
    <property type="entry name" value="Glyco_hydro18_cat"/>
</dbReference>
<dbReference type="GO" id="GO:0005975">
    <property type="term" value="P:carbohydrate metabolic process"/>
    <property type="evidence" value="ECO:0007669"/>
    <property type="project" value="InterPro"/>
</dbReference>
<dbReference type="InterPro" id="IPR041704">
    <property type="entry name" value="CFLE_GH18"/>
</dbReference>
<feature type="domain" description="LysM" evidence="3">
    <location>
        <begin position="51"/>
        <end position="96"/>
    </location>
</feature>
<dbReference type="Proteomes" id="UP000190140">
    <property type="component" value="Unassembled WGS sequence"/>
</dbReference>
<dbReference type="SUPFAM" id="SSF51445">
    <property type="entry name" value="(Trans)glycosidases"/>
    <property type="match status" value="1"/>
</dbReference>
<dbReference type="GO" id="GO:0070492">
    <property type="term" value="F:oligosaccharide binding"/>
    <property type="evidence" value="ECO:0007669"/>
    <property type="project" value="TreeGrafter"/>
</dbReference>
<evidence type="ECO:0000313" key="6">
    <source>
        <dbReference type="Proteomes" id="UP000190140"/>
    </source>
</evidence>
<protein>
    <submittedName>
        <fullName evidence="5">Spore germination protein YaaH</fullName>
    </submittedName>
</protein>
<reference evidence="5 6" key="1">
    <citation type="submission" date="2017-03" db="EMBL/GenBank/DDBJ databases">
        <title>Genome sequence of Clostridium thermoalcaliphilum DSM 7309.</title>
        <authorList>
            <person name="Poehlein A."/>
            <person name="Daniel R."/>
        </authorList>
    </citation>
    <scope>NUCLEOTIDE SEQUENCE [LARGE SCALE GENOMIC DNA]</scope>
    <source>
        <strain evidence="5 6">DSM 7309</strain>
    </source>
</reference>
<dbReference type="Pfam" id="PF01476">
    <property type="entry name" value="LysM"/>
    <property type="match status" value="2"/>
</dbReference>
<evidence type="ECO:0000256" key="1">
    <source>
        <dbReference type="ARBA" id="ARBA00022801"/>
    </source>
</evidence>
<dbReference type="Gene3D" id="3.10.350.10">
    <property type="entry name" value="LysM domain"/>
    <property type="match status" value="2"/>
</dbReference>
<accession>A0A1V4I941</accession>
<comment type="caution">
    <text evidence="5">The sequence shown here is derived from an EMBL/GenBank/DDBJ whole genome shotgun (WGS) entry which is preliminary data.</text>
</comment>
<evidence type="ECO:0000259" key="4">
    <source>
        <dbReference type="PROSITE" id="PS51910"/>
    </source>
</evidence>
<dbReference type="InterPro" id="IPR011583">
    <property type="entry name" value="Chitinase_II/V-like_cat"/>
</dbReference>
<sequence length="424" mass="48202">MVIHVVKPGDSIYSIARMYNVSPAKIIRDNELTNPNNLVVGQTIVVLDDNKRHVIKLGESLYMIARKYGVSIDDILSLNPEIKSQSLIYPGQVIRIPTKKHGTIEVNGYVLPNIDMAVLKKTLPHLTYIAIFSYEVQPDGSLKGINDEEIIKAAKEERVAPLMVITNLDESGGFSSDLARTILSNEDVQENLLNNIVSTLDSKGYSGLDIDFEFVYPEDREKYNNFLIKTVNKLRPLGYSVTTALAPKLSGDQKGLLYEAHDYPVHGKYADHVVPMTYEWGYTYSEPMAVAPVNEVRRVIDYAASVIPPEKILMGIPNYGYDWMLPYEQGRPARAISNTEAVDIARRNNAAIKYNERSQSPYFNYYDSDRQLHEVWFEDARSILAKMQVVKDYNLGGVSYWTLARYFPQNWLVLENLYDVRKVL</sequence>
<dbReference type="Gene3D" id="3.10.50.10">
    <property type="match status" value="1"/>
</dbReference>
<feature type="domain" description="GH18" evidence="4">
    <location>
        <begin position="104"/>
        <end position="424"/>
    </location>
</feature>
<dbReference type="OrthoDB" id="9769314at2"/>
<dbReference type="SMART" id="SM00257">
    <property type="entry name" value="LysM"/>
    <property type="match status" value="2"/>
</dbReference>
<keyword evidence="6" id="KW-1185">Reference proteome</keyword>
<feature type="domain" description="LysM" evidence="3">
    <location>
        <begin position="2"/>
        <end position="46"/>
    </location>
</feature>
<dbReference type="AlphaFoldDB" id="A0A1V4I941"/>
<dbReference type="EMBL" id="MZGW01000002">
    <property type="protein sequence ID" value="OPJ56476.1"/>
    <property type="molecule type" value="Genomic_DNA"/>
</dbReference>
<dbReference type="CDD" id="cd02874">
    <property type="entry name" value="GH18_CFLE_spore_hydrolase"/>
    <property type="match status" value="1"/>
</dbReference>
<evidence type="ECO:0000259" key="3">
    <source>
        <dbReference type="PROSITE" id="PS51782"/>
    </source>
</evidence>
<proteinExistence type="predicted"/>
<dbReference type="PANTHER" id="PTHR46066:SF2">
    <property type="entry name" value="CHITINASE DOMAIN-CONTAINING PROTEIN 1"/>
    <property type="match status" value="1"/>
</dbReference>
<dbReference type="GO" id="GO:0012505">
    <property type="term" value="C:endomembrane system"/>
    <property type="evidence" value="ECO:0007669"/>
    <property type="project" value="TreeGrafter"/>
</dbReference>
<dbReference type="PANTHER" id="PTHR46066">
    <property type="entry name" value="CHITINASE DOMAIN-CONTAINING PROTEIN 1 FAMILY MEMBER"/>
    <property type="match status" value="1"/>
</dbReference>
<dbReference type="SUPFAM" id="SSF54106">
    <property type="entry name" value="LysM domain"/>
    <property type="match status" value="2"/>
</dbReference>
<evidence type="ECO:0000313" key="5">
    <source>
        <dbReference type="EMBL" id="OPJ56476.1"/>
    </source>
</evidence>
<dbReference type="PROSITE" id="PS51782">
    <property type="entry name" value="LYSM"/>
    <property type="match status" value="2"/>
</dbReference>
<evidence type="ECO:0000256" key="2">
    <source>
        <dbReference type="ARBA" id="ARBA00023295"/>
    </source>
</evidence>
<dbReference type="SMART" id="SM00636">
    <property type="entry name" value="Glyco_18"/>
    <property type="match status" value="1"/>
</dbReference>